<dbReference type="SUPFAM" id="SSF49265">
    <property type="entry name" value="Fibronectin type III"/>
    <property type="match status" value="4"/>
</dbReference>
<dbReference type="Gene3D" id="3.40.50.410">
    <property type="entry name" value="von Willebrand factor, type A domain"/>
    <property type="match status" value="1"/>
</dbReference>
<dbReference type="Proteomes" id="UP001174909">
    <property type="component" value="Unassembled WGS sequence"/>
</dbReference>
<feature type="domain" description="Fibronectin type-III" evidence="9">
    <location>
        <begin position="609"/>
        <end position="700"/>
    </location>
</feature>
<evidence type="ECO:0000256" key="4">
    <source>
        <dbReference type="ARBA" id="ARBA00022737"/>
    </source>
</evidence>
<dbReference type="InterPro" id="IPR013783">
    <property type="entry name" value="Ig-like_fold"/>
</dbReference>
<reference evidence="10" key="1">
    <citation type="submission" date="2023-03" db="EMBL/GenBank/DDBJ databases">
        <authorList>
            <person name="Steffen K."/>
            <person name="Cardenas P."/>
        </authorList>
    </citation>
    <scope>NUCLEOTIDE SEQUENCE</scope>
</reference>
<accession>A0AA35R213</accession>
<evidence type="ECO:0000256" key="2">
    <source>
        <dbReference type="ARBA" id="ARBA00022525"/>
    </source>
</evidence>
<evidence type="ECO:0000313" key="11">
    <source>
        <dbReference type="Proteomes" id="UP001174909"/>
    </source>
</evidence>
<dbReference type="InterPro" id="IPR050713">
    <property type="entry name" value="RTP_Phos/Ushers"/>
</dbReference>
<keyword evidence="7" id="KW-0812">Transmembrane</keyword>
<dbReference type="CDD" id="cd00063">
    <property type="entry name" value="FN3"/>
    <property type="match status" value="7"/>
</dbReference>
<dbReference type="PRINTS" id="PR00014">
    <property type="entry name" value="FNTYPEIII"/>
</dbReference>
<dbReference type="FunFam" id="3.40.50.410:FF:000004">
    <property type="entry name" value="collagen alpha-6(VI) chain"/>
    <property type="match status" value="1"/>
</dbReference>
<comment type="subcellular location">
    <subcellularLocation>
        <location evidence="1">Secreted</location>
        <location evidence="1">Extracellular space</location>
    </subcellularLocation>
</comment>
<keyword evidence="3" id="KW-0732">Signal</keyword>
<evidence type="ECO:0000256" key="5">
    <source>
        <dbReference type="ARBA" id="ARBA00023180"/>
    </source>
</evidence>
<dbReference type="PANTHER" id="PTHR46957:SF3">
    <property type="entry name" value="CYTOKINE RECEPTOR"/>
    <property type="match status" value="1"/>
</dbReference>
<feature type="domain" description="Fibronectin type-III" evidence="9">
    <location>
        <begin position="991"/>
        <end position="1084"/>
    </location>
</feature>
<keyword evidence="5" id="KW-0325">Glycoprotein</keyword>
<dbReference type="InterPro" id="IPR036465">
    <property type="entry name" value="vWFA_dom_sf"/>
</dbReference>
<dbReference type="FunFam" id="2.60.40.10:FF:000028">
    <property type="entry name" value="Neuronal cell adhesion molecule"/>
    <property type="match status" value="1"/>
</dbReference>
<dbReference type="PANTHER" id="PTHR46957">
    <property type="entry name" value="CYTOKINE RECEPTOR"/>
    <property type="match status" value="1"/>
</dbReference>
<evidence type="ECO:0000256" key="1">
    <source>
        <dbReference type="ARBA" id="ARBA00004239"/>
    </source>
</evidence>
<feature type="domain" description="VWFA" evidence="8">
    <location>
        <begin position="215"/>
        <end position="395"/>
    </location>
</feature>
<feature type="domain" description="Fibronectin type-III" evidence="9">
    <location>
        <begin position="899"/>
        <end position="988"/>
    </location>
</feature>
<comment type="caution">
    <text evidence="10">The sequence shown here is derived from an EMBL/GenBank/DDBJ whole genome shotgun (WGS) entry which is preliminary data.</text>
</comment>
<feature type="transmembrane region" description="Helical" evidence="7">
    <location>
        <begin position="1198"/>
        <end position="1221"/>
    </location>
</feature>
<dbReference type="InterPro" id="IPR003961">
    <property type="entry name" value="FN3_dom"/>
</dbReference>
<evidence type="ECO:0000256" key="6">
    <source>
        <dbReference type="SAM" id="MobiDB-lite"/>
    </source>
</evidence>
<dbReference type="InterPro" id="IPR036116">
    <property type="entry name" value="FN3_sf"/>
</dbReference>
<dbReference type="SMART" id="SM00060">
    <property type="entry name" value="FN3"/>
    <property type="match status" value="7"/>
</dbReference>
<evidence type="ECO:0000256" key="3">
    <source>
        <dbReference type="ARBA" id="ARBA00022729"/>
    </source>
</evidence>
<dbReference type="GO" id="GO:0016020">
    <property type="term" value="C:membrane"/>
    <property type="evidence" value="ECO:0007669"/>
    <property type="project" value="UniProtKB-SubCell"/>
</dbReference>
<dbReference type="Pfam" id="PF00041">
    <property type="entry name" value="fn3"/>
    <property type="match status" value="7"/>
</dbReference>
<feature type="compositionally biased region" description="Low complexity" evidence="6">
    <location>
        <begin position="876"/>
        <end position="888"/>
    </location>
</feature>
<evidence type="ECO:0000313" key="10">
    <source>
        <dbReference type="EMBL" id="CAI8001156.1"/>
    </source>
</evidence>
<keyword evidence="2" id="KW-0964">Secreted</keyword>
<feature type="domain" description="Fibronectin type-III" evidence="9">
    <location>
        <begin position="705"/>
        <end position="798"/>
    </location>
</feature>
<dbReference type="GO" id="GO:0005576">
    <property type="term" value="C:extracellular region"/>
    <property type="evidence" value="ECO:0007669"/>
    <property type="project" value="UniProtKB-SubCell"/>
</dbReference>
<dbReference type="PRINTS" id="PR00453">
    <property type="entry name" value="VWFADOMAIN"/>
</dbReference>
<evidence type="ECO:0000259" key="8">
    <source>
        <dbReference type="PROSITE" id="PS50234"/>
    </source>
</evidence>
<gene>
    <name evidence="10" type="ORF">GBAR_LOCUS3121</name>
</gene>
<keyword evidence="7" id="KW-1133">Transmembrane helix</keyword>
<dbReference type="EMBL" id="CASHTH010000429">
    <property type="protein sequence ID" value="CAI8001156.1"/>
    <property type="molecule type" value="Genomic_DNA"/>
</dbReference>
<dbReference type="Pfam" id="PF00092">
    <property type="entry name" value="VWA"/>
    <property type="match status" value="1"/>
</dbReference>
<evidence type="ECO:0000256" key="7">
    <source>
        <dbReference type="SAM" id="Phobius"/>
    </source>
</evidence>
<dbReference type="InterPro" id="IPR002035">
    <property type="entry name" value="VWF_A"/>
</dbReference>
<feature type="non-terminal residue" evidence="10">
    <location>
        <position position="1276"/>
    </location>
</feature>
<name>A0AA35R213_GEOBA</name>
<feature type="region of interest" description="Disordered" evidence="6">
    <location>
        <begin position="876"/>
        <end position="902"/>
    </location>
</feature>
<feature type="domain" description="Fibronectin type-III" evidence="9">
    <location>
        <begin position="1089"/>
        <end position="1181"/>
    </location>
</feature>
<dbReference type="Gene3D" id="2.60.40.10">
    <property type="entry name" value="Immunoglobulins"/>
    <property type="match status" value="7"/>
</dbReference>
<dbReference type="PROSITE" id="PS50234">
    <property type="entry name" value="VWFA"/>
    <property type="match status" value="1"/>
</dbReference>
<keyword evidence="7" id="KW-0472">Membrane</keyword>
<feature type="domain" description="Fibronectin type-III" evidence="9">
    <location>
        <begin position="512"/>
        <end position="604"/>
    </location>
</feature>
<dbReference type="SUPFAM" id="SSF53300">
    <property type="entry name" value="vWA-like"/>
    <property type="match status" value="1"/>
</dbReference>
<dbReference type="AlphaFoldDB" id="A0AA35R213"/>
<dbReference type="SMART" id="SM00327">
    <property type="entry name" value="VWA"/>
    <property type="match status" value="1"/>
</dbReference>
<feature type="domain" description="Fibronectin type-III" evidence="9">
    <location>
        <begin position="799"/>
        <end position="894"/>
    </location>
</feature>
<protein>
    <submittedName>
        <fullName evidence="10">Phosphatidylinositol phosphatase PTPRQ</fullName>
    </submittedName>
</protein>
<proteinExistence type="predicted"/>
<keyword evidence="4" id="KW-0677">Repeat</keyword>
<keyword evidence="11" id="KW-1185">Reference proteome</keyword>
<sequence length="1276" mass="138678">PSSPDLAPVSAITAASKPSADRVRINDVVRLHTTLTATGRCQIQGQDLTIQESTNGSAVVSACLSRLRESEIFPSDNEILRRIAYVETGDGNSPDTDRANYHGGIWALDEYLFDETQDVASHESSLTSLYQEIQTKFSIDWSTVEWYDLRKPLYSALAARIYLSNVSTPIPISSLIQSQATYWVTYYNPFAAESTFVTVVNDLLAIEGCSVSGIDIFFVMDESGSIGAYNYELMKRFVNDTVNEFDIGPDDTQVGVISYASYARYQFYLNTYHDKPSLQMGVRNLVFAGGGTYTAGAIDLLRVSGFTLANGGRPESQAIPRVGVVITDGRSNYDATVAAAQNAHSQGITLFAVGIGNVNYNELLGIASESQYVSTINNFDLSQFEALHTTITNEACTTSAEVDFNETVNSSVGEDKITYIKIPYNPHQGVTIKVNVTNGTVRVYASGQTRTPNEAFNDWMIETDSYSDYYLGPDDFRRTIGENVFIAIEGEDIENDFTLVSEEGDTTIAPGAPLDVTIGTVTATTVQASWRAPANYDSNGIIRYDIEVTEYQFGLPPVEVNTTDSSVIVTGLEQHNTFSVRVAAVSSSQVGVFSPPINFTTSEAAPDGPPAQVSGTAINSTSITVTWHPPAVINQNGDIVEYIVKVIETETGLIYKWNVTDTFLTVSMLHPYYLYAISVAAVTIGNGPFSEEVNVITDEAAPTGAPQNFAAIVKSPFVADLLWYPPLPSKRNGIIINYVIYISDEESGCQFQESTSNTSITINENLHPYHTYKCVIAAETSVGLGPFSSAIFFTTHEDVPSKPNISGVSRINGEPHKLLVTWSAPETPNGVIINYYIYCNNSDSVETTTVCGCQLAAVVMNLIPFTYYDCKVSATTSAGEGESSSKKSAQTEESEPGDAPTNFISTIINSTAIKLMWNEPRQPNGVLVSYTITYNTSEDLVSRTEALESVEVGGLEENTWYRFDIVASTRIGSGPSASLTTRTDISVPHSPPSSISVEVRSGTEVTLSWQPPPFQDQNGPITYYSLIVRELVFGLGESQTNVTTLSYTLTGLEEYNNYSFTIAAATEKGLGPYSMVYNFTTKEDYPASPPANVSGYVSFSYLLELSWTPPPALDQNGVITSYVVKVHGVETDAVWTMIAVNEDIRIGSLNYSYRYNCSVAASTSTGVGPFSQAITLMIDEPAGGGGVTSQQSRVSGGYFAAVTFAILEGIGLAAITIGIIYKKYCHGKRASFFISKVPYQRMLDYVAGNFKQNTSEMERQIIEEPTAEENPSTTGV</sequence>
<organism evidence="10 11">
    <name type="scientific">Geodia barretti</name>
    <name type="common">Barrett's horny sponge</name>
    <dbReference type="NCBI Taxonomy" id="519541"/>
    <lineage>
        <taxon>Eukaryota</taxon>
        <taxon>Metazoa</taxon>
        <taxon>Porifera</taxon>
        <taxon>Demospongiae</taxon>
        <taxon>Heteroscleromorpha</taxon>
        <taxon>Tetractinellida</taxon>
        <taxon>Astrophorina</taxon>
        <taxon>Geodiidae</taxon>
        <taxon>Geodia</taxon>
    </lineage>
</organism>
<evidence type="ECO:0000259" key="9">
    <source>
        <dbReference type="PROSITE" id="PS50853"/>
    </source>
</evidence>
<dbReference type="PROSITE" id="PS50853">
    <property type="entry name" value="FN3"/>
    <property type="match status" value="7"/>
</dbReference>